<dbReference type="RefSeq" id="WP_075007236.1">
    <property type="nucleotide sequence ID" value="NZ_FOAP01000007.1"/>
</dbReference>
<dbReference type="EMBL" id="FOAP01000007">
    <property type="protein sequence ID" value="SEL64043.1"/>
    <property type="molecule type" value="Genomic_DNA"/>
</dbReference>
<organism evidence="1 2">
    <name type="scientific">Stigmatella aurantiaca</name>
    <dbReference type="NCBI Taxonomy" id="41"/>
    <lineage>
        <taxon>Bacteria</taxon>
        <taxon>Pseudomonadati</taxon>
        <taxon>Myxococcota</taxon>
        <taxon>Myxococcia</taxon>
        <taxon>Myxococcales</taxon>
        <taxon>Cystobacterineae</taxon>
        <taxon>Archangiaceae</taxon>
        <taxon>Stigmatella</taxon>
    </lineage>
</organism>
<dbReference type="Proteomes" id="UP000182719">
    <property type="component" value="Unassembled WGS sequence"/>
</dbReference>
<sequence>MSPPWPLTRSRTKLSTPDNPWFAWEKADDWVNGGPEVLLANGKVFVTIYGPGHNSFFKSLTGRKSGWPTTRART</sequence>
<name>A0A1H7RUW3_STIAU</name>
<keyword evidence="2" id="KW-1185">Reference proteome</keyword>
<accession>A0A1H7RUW3</accession>
<evidence type="ECO:0000313" key="2">
    <source>
        <dbReference type="Proteomes" id="UP000182719"/>
    </source>
</evidence>
<reference evidence="2" key="1">
    <citation type="submission" date="2016-10" db="EMBL/GenBank/DDBJ databases">
        <authorList>
            <person name="Varghese N."/>
            <person name="Submissions S."/>
        </authorList>
    </citation>
    <scope>NUCLEOTIDE SEQUENCE [LARGE SCALE GENOMIC DNA]</scope>
    <source>
        <strain evidence="2">DSM 17044</strain>
    </source>
</reference>
<dbReference type="AlphaFoldDB" id="A0A1H7RUW3"/>
<evidence type="ECO:0000313" key="1">
    <source>
        <dbReference type="EMBL" id="SEL64043.1"/>
    </source>
</evidence>
<dbReference type="OrthoDB" id="177947at2"/>
<proteinExistence type="predicted"/>
<protein>
    <submittedName>
        <fullName evidence="1">Uncharacterized protein</fullName>
    </submittedName>
</protein>
<gene>
    <name evidence="1" type="ORF">SAMN05444354_107197</name>
</gene>